<dbReference type="GO" id="GO:0004190">
    <property type="term" value="F:aspartic-type endopeptidase activity"/>
    <property type="evidence" value="ECO:0007669"/>
    <property type="project" value="InterPro"/>
</dbReference>
<evidence type="ECO:0000313" key="5">
    <source>
        <dbReference type="Proteomes" id="UP000616839"/>
    </source>
</evidence>
<evidence type="ECO:0000313" key="4">
    <source>
        <dbReference type="EMBL" id="MBD8869755.1"/>
    </source>
</evidence>
<evidence type="ECO:0000259" key="3">
    <source>
        <dbReference type="Pfam" id="PF01478"/>
    </source>
</evidence>
<gene>
    <name evidence="4" type="ORF">IE331_08965</name>
</gene>
<feature type="transmembrane region" description="Helical" evidence="2">
    <location>
        <begin position="125"/>
        <end position="144"/>
    </location>
</feature>
<dbReference type="Gene3D" id="1.20.120.1220">
    <property type="match status" value="1"/>
</dbReference>
<sequence>MDWLLGGGWHADTAAVCAVVGALGGWLVPRLVARIPEPVAVPAGPAGPAGPDPAAHEEEPRPSYVELAAAPGLAQRSAVGGALVGGVIGAATGWIWPLTYLLVLVPIGLALGYVDSRVRLLPTKVIAPTYGVVAALVLLCAAVTGDLDDLGRAALGWLVFGLVFWLLWRFTPGMGYGDVRLSGILGIALGYLGWSEALVGLYSGFLLGSVGWIPLRLLRITKDRNFPFGPFMLIGALVGIVWGPEIGEYLAARRA</sequence>
<dbReference type="InterPro" id="IPR000045">
    <property type="entry name" value="Prepilin_IV_endopep_pep"/>
</dbReference>
<keyword evidence="2" id="KW-1133">Transmembrane helix</keyword>
<keyword evidence="5" id="KW-1185">Reference proteome</keyword>
<dbReference type="GO" id="GO:0005886">
    <property type="term" value="C:plasma membrane"/>
    <property type="evidence" value="ECO:0007669"/>
    <property type="project" value="TreeGrafter"/>
</dbReference>
<feature type="transmembrane region" description="Helical" evidence="2">
    <location>
        <begin position="94"/>
        <end position="113"/>
    </location>
</feature>
<accession>A0A927K8T6</accession>
<feature type="transmembrane region" description="Helical" evidence="2">
    <location>
        <begin position="200"/>
        <end position="218"/>
    </location>
</feature>
<dbReference type="InterPro" id="IPR050882">
    <property type="entry name" value="Prepilin_peptidase/N-MTase"/>
</dbReference>
<dbReference type="RefSeq" id="WP_192142667.1">
    <property type="nucleotide sequence ID" value="NZ_JACYXZ010000002.1"/>
</dbReference>
<feature type="domain" description="Prepilin type IV endopeptidase peptidase" evidence="3">
    <location>
        <begin position="103"/>
        <end position="209"/>
    </location>
</feature>
<keyword evidence="2" id="KW-0812">Transmembrane</keyword>
<evidence type="ECO:0000256" key="2">
    <source>
        <dbReference type="SAM" id="Phobius"/>
    </source>
</evidence>
<dbReference type="GO" id="GO:0006465">
    <property type="term" value="P:signal peptide processing"/>
    <property type="evidence" value="ECO:0007669"/>
    <property type="project" value="TreeGrafter"/>
</dbReference>
<name>A0A927K8T6_9ACTN</name>
<evidence type="ECO:0000256" key="1">
    <source>
        <dbReference type="ARBA" id="ARBA00005801"/>
    </source>
</evidence>
<reference evidence="4" key="1">
    <citation type="submission" date="2020-09" db="EMBL/GenBank/DDBJ databases">
        <title>Nocardioides sp. strain MJB4 16S ribosomal RNA gene Genome sequencing and assembly.</title>
        <authorList>
            <person name="Kim I."/>
        </authorList>
    </citation>
    <scope>NUCLEOTIDE SEQUENCE</scope>
    <source>
        <strain evidence="4">MJB4</strain>
    </source>
</reference>
<dbReference type="AlphaFoldDB" id="A0A927K8T6"/>
<organism evidence="4 5">
    <name type="scientific">Nocardioides donggukensis</name>
    <dbReference type="NCBI Taxonomy" id="2774019"/>
    <lineage>
        <taxon>Bacteria</taxon>
        <taxon>Bacillati</taxon>
        <taxon>Actinomycetota</taxon>
        <taxon>Actinomycetes</taxon>
        <taxon>Propionibacteriales</taxon>
        <taxon>Nocardioidaceae</taxon>
        <taxon>Nocardioides</taxon>
    </lineage>
</organism>
<dbReference type="PANTHER" id="PTHR30487:SF0">
    <property type="entry name" value="PREPILIN LEADER PEPTIDASE_N-METHYLTRANSFERASE-RELATED"/>
    <property type="match status" value="1"/>
</dbReference>
<protein>
    <submittedName>
        <fullName evidence="4">Prepilin peptidase</fullName>
    </submittedName>
</protein>
<dbReference type="Pfam" id="PF01478">
    <property type="entry name" value="Peptidase_A24"/>
    <property type="match status" value="1"/>
</dbReference>
<feature type="transmembrane region" description="Helical" evidence="2">
    <location>
        <begin position="150"/>
        <end position="168"/>
    </location>
</feature>
<keyword evidence="2" id="KW-0472">Membrane</keyword>
<feature type="transmembrane region" description="Helical" evidence="2">
    <location>
        <begin position="225"/>
        <end position="243"/>
    </location>
</feature>
<dbReference type="PANTHER" id="PTHR30487">
    <property type="entry name" value="TYPE 4 PREPILIN-LIKE PROTEINS LEADER PEPTIDE-PROCESSING ENZYME"/>
    <property type="match status" value="1"/>
</dbReference>
<comment type="caution">
    <text evidence="4">The sequence shown here is derived from an EMBL/GenBank/DDBJ whole genome shotgun (WGS) entry which is preliminary data.</text>
</comment>
<dbReference type="Proteomes" id="UP000616839">
    <property type="component" value="Unassembled WGS sequence"/>
</dbReference>
<dbReference type="EMBL" id="JACYXZ010000002">
    <property type="protein sequence ID" value="MBD8869755.1"/>
    <property type="molecule type" value="Genomic_DNA"/>
</dbReference>
<proteinExistence type="inferred from homology"/>
<comment type="similarity">
    <text evidence="1">Belongs to the peptidase A24 family.</text>
</comment>